<dbReference type="InterPro" id="IPR003754">
    <property type="entry name" value="4pyrrol_synth_uPrphyn_synth"/>
</dbReference>
<dbReference type="PANTHER" id="PTHR12390">
    <property type="entry name" value="UROPORPHYRINOGEN III SYNTHASE"/>
    <property type="match status" value="1"/>
</dbReference>
<dbReference type="Pfam" id="PF02602">
    <property type="entry name" value="HEM4"/>
    <property type="match status" value="1"/>
</dbReference>
<dbReference type="EMBL" id="BAABGY010000001">
    <property type="protein sequence ID" value="GAA4318225.1"/>
    <property type="molecule type" value="Genomic_DNA"/>
</dbReference>
<accession>A0ABP8G626</accession>
<sequence length="237" mass="25398">MQKPERIILSTRPLPEGLVAEAAAQGLHIDTVSFIDTEPATDAETRRLVQVVATAPGKVVFTSMNAVEAVAQQLTQLPRWEAFCIGHATKKLLTEQIRVPVIGDAPDADALASVIIASGVKSVAFFCGDQRRDALPLRLGMAGIRVHEIIVYRTIATPHPVDKAYDGLLFYSPSAVESFFEVNGAPAGAVFFAIGATTAAAIREHCANTIIVADEPGKEALTRKMMAYFSTFTTTSN</sequence>
<comment type="caution">
    <text evidence="2">The sequence shown here is derived from an EMBL/GenBank/DDBJ whole genome shotgun (WGS) entry which is preliminary data.</text>
</comment>
<feature type="domain" description="Tetrapyrrole biosynthesis uroporphyrinogen III synthase" evidence="1">
    <location>
        <begin position="18"/>
        <end position="222"/>
    </location>
</feature>
<dbReference type="InterPro" id="IPR036108">
    <property type="entry name" value="4pyrrol_syn_uPrphyn_synt_sf"/>
</dbReference>
<keyword evidence="3" id="KW-1185">Reference proteome</keyword>
<dbReference type="InterPro" id="IPR039793">
    <property type="entry name" value="UROS/Hem4"/>
</dbReference>
<dbReference type="PANTHER" id="PTHR12390:SF0">
    <property type="entry name" value="UROPORPHYRINOGEN-III SYNTHASE"/>
    <property type="match status" value="1"/>
</dbReference>
<proteinExistence type="predicted"/>
<dbReference type="SUPFAM" id="SSF69618">
    <property type="entry name" value="HemD-like"/>
    <property type="match status" value="1"/>
</dbReference>
<evidence type="ECO:0000313" key="2">
    <source>
        <dbReference type="EMBL" id="GAA4318225.1"/>
    </source>
</evidence>
<protein>
    <recommendedName>
        <fullName evidence="1">Tetrapyrrole biosynthesis uroporphyrinogen III synthase domain-containing protein</fullName>
    </recommendedName>
</protein>
<evidence type="ECO:0000313" key="3">
    <source>
        <dbReference type="Proteomes" id="UP001501725"/>
    </source>
</evidence>
<dbReference type="Gene3D" id="3.40.50.10090">
    <property type="match status" value="2"/>
</dbReference>
<dbReference type="Proteomes" id="UP001501725">
    <property type="component" value="Unassembled WGS sequence"/>
</dbReference>
<reference evidence="3" key="1">
    <citation type="journal article" date="2019" name="Int. J. Syst. Evol. Microbiol.">
        <title>The Global Catalogue of Microorganisms (GCM) 10K type strain sequencing project: providing services to taxonomists for standard genome sequencing and annotation.</title>
        <authorList>
            <consortium name="The Broad Institute Genomics Platform"/>
            <consortium name="The Broad Institute Genome Sequencing Center for Infectious Disease"/>
            <person name="Wu L."/>
            <person name="Ma J."/>
        </authorList>
    </citation>
    <scope>NUCLEOTIDE SEQUENCE [LARGE SCALE GENOMIC DNA]</scope>
    <source>
        <strain evidence="3">JCM 17919</strain>
    </source>
</reference>
<dbReference type="CDD" id="cd06578">
    <property type="entry name" value="HemD"/>
    <property type="match status" value="1"/>
</dbReference>
<dbReference type="RefSeq" id="WP_345252746.1">
    <property type="nucleotide sequence ID" value="NZ_BAABGY010000001.1"/>
</dbReference>
<evidence type="ECO:0000259" key="1">
    <source>
        <dbReference type="Pfam" id="PF02602"/>
    </source>
</evidence>
<organism evidence="2 3">
    <name type="scientific">Flaviaesturariibacter amylovorans</name>
    <dbReference type="NCBI Taxonomy" id="1084520"/>
    <lineage>
        <taxon>Bacteria</taxon>
        <taxon>Pseudomonadati</taxon>
        <taxon>Bacteroidota</taxon>
        <taxon>Chitinophagia</taxon>
        <taxon>Chitinophagales</taxon>
        <taxon>Chitinophagaceae</taxon>
        <taxon>Flaviaestuariibacter</taxon>
    </lineage>
</organism>
<gene>
    <name evidence="2" type="ORF">GCM10023184_02320</name>
</gene>
<name>A0ABP8G626_9BACT</name>